<reference evidence="2 3" key="1">
    <citation type="submission" date="2017-11" db="EMBL/GenBank/DDBJ databases">
        <title>De novo assembly and phasing of dikaryotic genomes from two isolates of Puccinia coronata f. sp. avenae, the causal agent of oat crown rust.</title>
        <authorList>
            <person name="Miller M.E."/>
            <person name="Zhang Y."/>
            <person name="Omidvar V."/>
            <person name="Sperschneider J."/>
            <person name="Schwessinger B."/>
            <person name="Raley C."/>
            <person name="Palmer J.M."/>
            <person name="Garnica D."/>
            <person name="Upadhyaya N."/>
            <person name="Rathjen J."/>
            <person name="Taylor J.M."/>
            <person name="Park R.F."/>
            <person name="Dodds P.N."/>
            <person name="Hirsch C.D."/>
            <person name="Kianian S.F."/>
            <person name="Figueroa M."/>
        </authorList>
    </citation>
    <scope>NUCLEOTIDE SEQUENCE [LARGE SCALE GENOMIC DNA]</scope>
    <source>
        <strain evidence="2">12SD80</strain>
    </source>
</reference>
<protein>
    <submittedName>
        <fullName evidence="2">Uncharacterized protein</fullName>
    </submittedName>
</protein>
<sequence length="150" mass="16165">MPVSASWDQLSPLAEFQCLPAGTNCLHWQIARIFQPAPTVPTATDCHSLLAGTSCPRWQTATLPEKLDWMAASKFILDAAIQFKLWPGRLATEFELVSNSLGGAHPGLNWMATSNINLDAAIQARFSASAKQEDRDPSHTASKAGSDGCI</sequence>
<feature type="region of interest" description="Disordered" evidence="1">
    <location>
        <begin position="129"/>
        <end position="150"/>
    </location>
</feature>
<evidence type="ECO:0000313" key="3">
    <source>
        <dbReference type="Proteomes" id="UP000235392"/>
    </source>
</evidence>
<dbReference type="Proteomes" id="UP000235392">
    <property type="component" value="Unassembled WGS sequence"/>
</dbReference>
<evidence type="ECO:0000256" key="1">
    <source>
        <dbReference type="SAM" id="MobiDB-lite"/>
    </source>
</evidence>
<dbReference type="AlphaFoldDB" id="A0A2N5TH39"/>
<gene>
    <name evidence="2" type="ORF">PCASD_26273</name>
</gene>
<proteinExistence type="predicted"/>
<comment type="caution">
    <text evidence="2">The sequence shown here is derived from an EMBL/GenBank/DDBJ whole genome shotgun (WGS) entry which is preliminary data.</text>
</comment>
<accession>A0A2N5TH39</accession>
<dbReference type="EMBL" id="PGCI01000598">
    <property type="protein sequence ID" value="PLW24832.1"/>
    <property type="molecule type" value="Genomic_DNA"/>
</dbReference>
<name>A0A2N5TH39_9BASI</name>
<evidence type="ECO:0000313" key="2">
    <source>
        <dbReference type="EMBL" id="PLW24832.1"/>
    </source>
</evidence>
<organism evidence="2 3">
    <name type="scientific">Puccinia coronata f. sp. avenae</name>
    <dbReference type="NCBI Taxonomy" id="200324"/>
    <lineage>
        <taxon>Eukaryota</taxon>
        <taxon>Fungi</taxon>
        <taxon>Dikarya</taxon>
        <taxon>Basidiomycota</taxon>
        <taxon>Pucciniomycotina</taxon>
        <taxon>Pucciniomycetes</taxon>
        <taxon>Pucciniales</taxon>
        <taxon>Pucciniaceae</taxon>
        <taxon>Puccinia</taxon>
    </lineage>
</organism>